<name>A0A0P1I3V2_9RHOB</name>
<dbReference type="InterPro" id="IPR013154">
    <property type="entry name" value="ADH-like_N"/>
</dbReference>
<dbReference type="CDD" id="cd08267">
    <property type="entry name" value="MDR1"/>
    <property type="match status" value="1"/>
</dbReference>
<dbReference type="PANTHER" id="PTHR44013:SF1">
    <property type="entry name" value="ZINC-TYPE ALCOHOL DEHYDROGENASE-LIKE PROTEIN C16A3.02C"/>
    <property type="match status" value="1"/>
</dbReference>
<sequence length="325" mass="34654">MFAFAYHQYGPPDVLRKVEYPDPRPKPDEVLVKVYATTVSSGDWRARSLSMPDGLGWLGRLVFGVRKPRKPVLGTEFSGVIEQVGTKVTGFKIGDAVIGFPGARFGAHAEYITMRAAGSLVMKPATIPFEIAAAIPFGGTTAYDFLVNKGTLRAGETVLVNGASGAVGSACVQIAHHIGAHVTAVCSSSNAEMVRQLGANRVIDYQTQDFTTEGAHYDMVVDTVGSAPWVRTQHALKRGGRMLLVAGNASDMFFGGLKARLRGKKLIGGVASERRDILKTVVDLAEAGAFSPVIDRCYAFDDMPLAHALVDSGRKKGNVVVSVVS</sequence>
<dbReference type="GO" id="GO:0003960">
    <property type="term" value="F:quinone reductase (NADPH) activity"/>
    <property type="evidence" value="ECO:0007669"/>
    <property type="project" value="UniProtKB-EC"/>
</dbReference>
<dbReference type="Pfam" id="PF13602">
    <property type="entry name" value="ADH_zinc_N_2"/>
    <property type="match status" value="1"/>
</dbReference>
<dbReference type="PANTHER" id="PTHR44013">
    <property type="entry name" value="ZINC-TYPE ALCOHOL DEHYDROGENASE-LIKE PROTEIN C16A3.02C"/>
    <property type="match status" value="1"/>
</dbReference>
<dbReference type="GeneID" id="83880007"/>
<dbReference type="SUPFAM" id="SSF50129">
    <property type="entry name" value="GroES-like"/>
    <property type="match status" value="1"/>
</dbReference>
<dbReference type="SMART" id="SM00829">
    <property type="entry name" value="PKS_ER"/>
    <property type="match status" value="1"/>
</dbReference>
<dbReference type="InterPro" id="IPR020843">
    <property type="entry name" value="ER"/>
</dbReference>
<organism evidence="2 3">
    <name type="scientific">Shimia thalassica</name>
    <dbReference type="NCBI Taxonomy" id="1715693"/>
    <lineage>
        <taxon>Bacteria</taxon>
        <taxon>Pseudomonadati</taxon>
        <taxon>Pseudomonadota</taxon>
        <taxon>Alphaproteobacteria</taxon>
        <taxon>Rhodobacterales</taxon>
        <taxon>Roseobacteraceae</taxon>
    </lineage>
</organism>
<dbReference type="EC" id="1.6.5.5" evidence="2"/>
<proteinExistence type="predicted"/>
<dbReference type="Proteomes" id="UP000051870">
    <property type="component" value="Unassembled WGS sequence"/>
</dbReference>
<dbReference type="InterPro" id="IPR052733">
    <property type="entry name" value="Chloroplast_QOR"/>
</dbReference>
<reference evidence="3" key="1">
    <citation type="submission" date="2015-09" db="EMBL/GenBank/DDBJ databases">
        <authorList>
            <person name="Rodrigo-Torres Lidia"/>
            <person name="Arahal R.David."/>
        </authorList>
    </citation>
    <scope>NUCLEOTIDE SEQUENCE [LARGE SCALE GENOMIC DNA]</scope>
    <source>
        <strain evidence="3">CECT 7735</strain>
    </source>
</reference>
<keyword evidence="2" id="KW-0560">Oxidoreductase</keyword>
<dbReference type="InterPro" id="IPR011032">
    <property type="entry name" value="GroES-like_sf"/>
</dbReference>
<evidence type="ECO:0000313" key="2">
    <source>
        <dbReference type="EMBL" id="CUJ88550.1"/>
    </source>
</evidence>
<dbReference type="SUPFAM" id="SSF51735">
    <property type="entry name" value="NAD(P)-binding Rossmann-fold domains"/>
    <property type="match status" value="1"/>
</dbReference>
<dbReference type="Gene3D" id="3.90.180.10">
    <property type="entry name" value="Medium-chain alcohol dehydrogenases, catalytic domain"/>
    <property type="match status" value="1"/>
</dbReference>
<keyword evidence="3" id="KW-1185">Reference proteome</keyword>
<gene>
    <name evidence="2" type="primary">qorA_2</name>
    <name evidence="2" type="ORF">PH7735_00939</name>
</gene>
<dbReference type="InterPro" id="IPR036291">
    <property type="entry name" value="NAD(P)-bd_dom_sf"/>
</dbReference>
<dbReference type="EMBL" id="CYTW01000001">
    <property type="protein sequence ID" value="CUJ88550.1"/>
    <property type="molecule type" value="Genomic_DNA"/>
</dbReference>
<dbReference type="RefSeq" id="WP_058310116.1">
    <property type="nucleotide sequence ID" value="NZ_CYTW01000001.1"/>
</dbReference>
<feature type="domain" description="Enoyl reductase (ER)" evidence="1">
    <location>
        <begin position="10"/>
        <end position="321"/>
    </location>
</feature>
<dbReference type="AlphaFoldDB" id="A0A0P1I3V2"/>
<accession>A0A0P1I3V2</accession>
<evidence type="ECO:0000259" key="1">
    <source>
        <dbReference type="SMART" id="SM00829"/>
    </source>
</evidence>
<protein>
    <submittedName>
        <fullName evidence="2">Quinone oxidoreductase 1</fullName>
        <ecNumber evidence="2">1.6.5.5</ecNumber>
    </submittedName>
</protein>
<dbReference type="STRING" id="1715693.PH7735_00939"/>
<dbReference type="Pfam" id="PF08240">
    <property type="entry name" value="ADH_N"/>
    <property type="match status" value="1"/>
</dbReference>
<evidence type="ECO:0000313" key="3">
    <source>
        <dbReference type="Proteomes" id="UP000051870"/>
    </source>
</evidence>
<dbReference type="Gene3D" id="3.40.50.720">
    <property type="entry name" value="NAD(P)-binding Rossmann-like Domain"/>
    <property type="match status" value="1"/>
</dbReference>